<dbReference type="AlphaFoldDB" id="A0A9P5VGA7"/>
<sequence>MRKHMEAFISNVSRQEQAVSGIHTVRVEESCSRVIALTKRKRSTVDDASTKNSTPSDYILSPAPPSPTPPAVSTGMNERPPLQDTEYGDDEEAGSDEDGEDNVMLLACRPLPMRPVSFGKMAASSKSYKRFLSGPNRTTSSVLLAPFESSPRTGSPSTASVLFGETGSETPPALCQRTLESPSGMNDKAGQASTVTLLTSASRSEGSKSDSVAGLPEKVSDTTNASLQEEEESGGGSDCDFEPAPSTTLKLPVKLNNTSASSTAHQKSVQFVQQDGSTTVASTVSPRNKPLQVAQHVVPSSTFTAPVRLGKTDKTPVRVGGMSGMKAVPSEKVVPVKNVRSVKNGDSSSAATKTKKNLIAELHPVSDSTKARRTERFSRLDQNQFWKLSSGTYVEDVLFKRTLFMNATM</sequence>
<feature type="compositionally biased region" description="Polar residues" evidence="1">
    <location>
        <begin position="150"/>
        <end position="160"/>
    </location>
</feature>
<evidence type="ECO:0000313" key="2">
    <source>
        <dbReference type="EMBL" id="KAF9319812.1"/>
    </source>
</evidence>
<feature type="compositionally biased region" description="Polar residues" evidence="1">
    <location>
        <begin position="191"/>
        <end position="204"/>
    </location>
</feature>
<proteinExistence type="predicted"/>
<reference evidence="2" key="1">
    <citation type="journal article" date="2020" name="Fungal Divers.">
        <title>Resolving the Mortierellaceae phylogeny through synthesis of multi-gene phylogenetics and phylogenomics.</title>
        <authorList>
            <person name="Vandepol N."/>
            <person name="Liber J."/>
            <person name="Desiro A."/>
            <person name="Na H."/>
            <person name="Kennedy M."/>
            <person name="Barry K."/>
            <person name="Grigoriev I.V."/>
            <person name="Miller A.N."/>
            <person name="O'Donnell K."/>
            <person name="Stajich J.E."/>
            <person name="Bonito G."/>
        </authorList>
    </citation>
    <scope>NUCLEOTIDE SEQUENCE</scope>
    <source>
        <strain evidence="2">NVP1</strain>
    </source>
</reference>
<gene>
    <name evidence="2" type="ORF">BG006_002917</name>
</gene>
<comment type="caution">
    <text evidence="2">The sequence shown here is derived from an EMBL/GenBank/DDBJ whole genome shotgun (WGS) entry which is preliminary data.</text>
</comment>
<feature type="region of interest" description="Disordered" evidence="1">
    <location>
        <begin position="146"/>
        <end position="247"/>
    </location>
</feature>
<evidence type="ECO:0000256" key="1">
    <source>
        <dbReference type="SAM" id="MobiDB-lite"/>
    </source>
</evidence>
<feature type="region of interest" description="Disordered" evidence="1">
    <location>
        <begin position="40"/>
        <end position="100"/>
    </location>
</feature>
<name>A0A9P5VGA7_9FUNG</name>
<protein>
    <submittedName>
        <fullName evidence="2">Uncharacterized protein</fullName>
    </submittedName>
</protein>
<evidence type="ECO:0000313" key="3">
    <source>
        <dbReference type="Proteomes" id="UP000696485"/>
    </source>
</evidence>
<organism evidence="2 3">
    <name type="scientific">Podila minutissima</name>
    <dbReference type="NCBI Taxonomy" id="64525"/>
    <lineage>
        <taxon>Eukaryota</taxon>
        <taxon>Fungi</taxon>
        <taxon>Fungi incertae sedis</taxon>
        <taxon>Mucoromycota</taxon>
        <taxon>Mortierellomycotina</taxon>
        <taxon>Mortierellomycetes</taxon>
        <taxon>Mortierellales</taxon>
        <taxon>Mortierellaceae</taxon>
        <taxon>Podila</taxon>
    </lineage>
</organism>
<feature type="compositionally biased region" description="Acidic residues" evidence="1">
    <location>
        <begin position="86"/>
        <end position="100"/>
    </location>
</feature>
<feature type="non-terminal residue" evidence="2">
    <location>
        <position position="1"/>
    </location>
</feature>
<keyword evidence="3" id="KW-1185">Reference proteome</keyword>
<dbReference type="EMBL" id="JAAAUY010001735">
    <property type="protein sequence ID" value="KAF9319812.1"/>
    <property type="molecule type" value="Genomic_DNA"/>
</dbReference>
<accession>A0A9P5VGA7</accession>
<dbReference type="Proteomes" id="UP000696485">
    <property type="component" value="Unassembled WGS sequence"/>
</dbReference>